<organism evidence="1 2">
    <name type="scientific">Kipferlia bialata</name>
    <dbReference type="NCBI Taxonomy" id="797122"/>
    <lineage>
        <taxon>Eukaryota</taxon>
        <taxon>Metamonada</taxon>
        <taxon>Carpediemonas-like organisms</taxon>
        <taxon>Kipferlia</taxon>
    </lineage>
</organism>
<feature type="non-terminal residue" evidence="1">
    <location>
        <position position="21"/>
    </location>
</feature>
<name>A0A391NYB3_9EUKA</name>
<dbReference type="EMBL" id="BDIP01008998">
    <property type="protein sequence ID" value="GCA64906.1"/>
    <property type="molecule type" value="Genomic_DNA"/>
</dbReference>
<proteinExistence type="predicted"/>
<comment type="caution">
    <text evidence="1">The sequence shown here is derived from an EMBL/GenBank/DDBJ whole genome shotgun (WGS) entry which is preliminary data.</text>
</comment>
<dbReference type="Proteomes" id="UP000265618">
    <property type="component" value="Unassembled WGS sequence"/>
</dbReference>
<accession>A0A391NYB3</accession>
<protein>
    <submittedName>
        <fullName evidence="1">Uncharacterized protein</fullName>
    </submittedName>
</protein>
<reference evidence="1 2" key="1">
    <citation type="journal article" date="2018" name="PLoS ONE">
        <title>The draft genome of Kipferlia bialata reveals reductive genome evolution in fornicate parasites.</title>
        <authorList>
            <person name="Tanifuji G."/>
            <person name="Takabayashi S."/>
            <person name="Kume K."/>
            <person name="Takagi M."/>
            <person name="Nakayama T."/>
            <person name="Kamikawa R."/>
            <person name="Inagaki Y."/>
            <person name="Hashimoto T."/>
        </authorList>
    </citation>
    <scope>NUCLEOTIDE SEQUENCE [LARGE SCALE GENOMIC DNA]</scope>
    <source>
        <strain evidence="1">NY0173</strain>
    </source>
</reference>
<dbReference type="AlphaFoldDB" id="A0A391NYB3"/>
<keyword evidence="2" id="KW-1185">Reference proteome</keyword>
<sequence length="21" mass="2324">MLYLVGLGLHPEDISVRALRA</sequence>
<evidence type="ECO:0000313" key="2">
    <source>
        <dbReference type="Proteomes" id="UP000265618"/>
    </source>
</evidence>
<gene>
    <name evidence="1" type="ORF">KIPB_015703</name>
</gene>
<evidence type="ECO:0000313" key="1">
    <source>
        <dbReference type="EMBL" id="GCA64906.1"/>
    </source>
</evidence>